<dbReference type="RefSeq" id="YP_009786412.1">
    <property type="nucleotide sequence ID" value="NC_047769.1"/>
</dbReference>
<reference evidence="1" key="1">
    <citation type="submission" date="2017-06" db="EMBL/GenBank/DDBJ databases">
        <title>Genome of a bacteriophage of the Autographivirinae subfamily that infects Escherichia coli strain O45:H10.</title>
        <authorList>
            <person name="Nonis J."/>
            <person name="Billington C."/>
            <person name="Varsani A."/>
        </authorList>
    </citation>
    <scope>NUCLEOTIDE SEQUENCE [LARGE SCALE GENOMIC DNA]</scope>
</reference>
<accession>A0A1P8BK69</accession>
<name>A0A1P8BK69_9CAUD</name>
<dbReference type="EMBL" id="KX279892">
    <property type="protein sequence ID" value="ANT40813.1"/>
    <property type="molecule type" value="Genomic_DNA"/>
</dbReference>
<protein>
    <submittedName>
        <fullName evidence="1">Uncharacterized protein</fullName>
    </submittedName>
</protein>
<keyword evidence="2" id="KW-1185">Reference proteome</keyword>
<evidence type="ECO:0000313" key="1">
    <source>
        <dbReference type="EMBL" id="ANT40813.1"/>
    </source>
</evidence>
<dbReference type="Proteomes" id="UP000225284">
    <property type="component" value="Segment"/>
</dbReference>
<evidence type="ECO:0000313" key="2">
    <source>
        <dbReference type="Proteomes" id="UP000225284"/>
    </source>
</evidence>
<dbReference type="GeneID" id="54976489"/>
<sequence length="74" mass="8820">MYQHEVFFESASEAIRFRDDMMQAGVGVDVYHYLIDYDTEYHRVTLVSEYDNQVITEYLGSEDYDYDEVITTNL</sequence>
<organism evidence="1 2">
    <name type="scientific">Escherichia phage AAPEc6</name>
    <dbReference type="NCBI Taxonomy" id="2886901"/>
    <lineage>
        <taxon>Viruses</taxon>
        <taxon>Duplodnaviria</taxon>
        <taxon>Heunggongvirae</taxon>
        <taxon>Uroviricota</taxon>
        <taxon>Caudoviricetes</taxon>
        <taxon>Autographivirales</taxon>
        <taxon>Autosignataviridae</taxon>
        <taxon>Molineuxvirinae</taxon>
        <taxon>Vectrevirus</taxon>
        <taxon>Vectrevirus AAPEc6</taxon>
    </lineage>
</organism>
<proteinExistence type="predicted"/>